<comment type="caution">
    <text evidence="1">The sequence shown here is derived from an EMBL/GenBank/DDBJ whole genome shotgun (WGS) entry which is preliminary data.</text>
</comment>
<organism evidence="1">
    <name type="scientific">bioreactor metagenome</name>
    <dbReference type="NCBI Taxonomy" id="1076179"/>
    <lineage>
        <taxon>unclassified sequences</taxon>
        <taxon>metagenomes</taxon>
        <taxon>ecological metagenomes</taxon>
    </lineage>
</organism>
<dbReference type="AlphaFoldDB" id="A0A645G4K3"/>
<sequence>MSIKNYNGDVVNQLHRKMTIIRENDSIDGNIWWSGLGLASNKELADSLYYSYQKYPALVPLYPAIDSLVPQPVDEVKFKRGKLTWKGQFSGDKMNDPFFYVVYRFPKGTPVNIENSSAIFLITNQTSAKLKRDRGETILVTALDRCQNESKPVYLNL</sequence>
<evidence type="ECO:0000313" key="1">
    <source>
        <dbReference type="EMBL" id="MPN19074.1"/>
    </source>
</evidence>
<dbReference type="EMBL" id="VSSQ01066553">
    <property type="protein sequence ID" value="MPN19074.1"/>
    <property type="molecule type" value="Genomic_DNA"/>
</dbReference>
<name>A0A645G4K3_9ZZZZ</name>
<protein>
    <submittedName>
        <fullName evidence="1">Uncharacterized protein</fullName>
    </submittedName>
</protein>
<reference evidence="1" key="1">
    <citation type="submission" date="2019-08" db="EMBL/GenBank/DDBJ databases">
        <authorList>
            <person name="Kucharzyk K."/>
            <person name="Murdoch R.W."/>
            <person name="Higgins S."/>
            <person name="Loffler F."/>
        </authorList>
    </citation>
    <scope>NUCLEOTIDE SEQUENCE</scope>
</reference>
<proteinExistence type="predicted"/>
<accession>A0A645G4K3</accession>
<gene>
    <name evidence="1" type="ORF">SDC9_166440</name>
</gene>